<accession>A0A4U5LXQ8</accession>
<protein>
    <submittedName>
        <fullName evidence="2">Uncharacterized protein</fullName>
    </submittedName>
</protein>
<feature type="region of interest" description="Disordered" evidence="1">
    <location>
        <begin position="318"/>
        <end position="373"/>
    </location>
</feature>
<proteinExistence type="predicted"/>
<feature type="region of interest" description="Disordered" evidence="1">
    <location>
        <begin position="99"/>
        <end position="128"/>
    </location>
</feature>
<evidence type="ECO:0000313" key="2">
    <source>
        <dbReference type="EMBL" id="TKR61029.1"/>
    </source>
</evidence>
<keyword evidence="3" id="KW-1185">Reference proteome</keyword>
<gene>
    <name evidence="2" type="ORF">L596_028197</name>
</gene>
<dbReference type="Proteomes" id="UP000298663">
    <property type="component" value="Unassembled WGS sequence"/>
</dbReference>
<evidence type="ECO:0000256" key="1">
    <source>
        <dbReference type="SAM" id="MobiDB-lite"/>
    </source>
</evidence>
<reference evidence="2 3" key="2">
    <citation type="journal article" date="2019" name="G3 (Bethesda)">
        <title>Hybrid Assembly of the Genome of the Entomopathogenic Nematode Steinernema carpocapsae Identifies the X-Chromosome.</title>
        <authorList>
            <person name="Serra L."/>
            <person name="Macchietto M."/>
            <person name="Macias-Munoz A."/>
            <person name="McGill C.J."/>
            <person name="Rodriguez I.M."/>
            <person name="Rodriguez B."/>
            <person name="Murad R."/>
            <person name="Mortazavi A."/>
        </authorList>
    </citation>
    <scope>NUCLEOTIDE SEQUENCE [LARGE SCALE GENOMIC DNA]</scope>
    <source>
        <strain evidence="2 3">ALL</strain>
    </source>
</reference>
<dbReference type="AlphaFoldDB" id="A0A4U5LXQ8"/>
<dbReference type="EMBL" id="AZBU02000011">
    <property type="protein sequence ID" value="TKR61029.1"/>
    <property type="molecule type" value="Genomic_DNA"/>
</dbReference>
<reference evidence="2 3" key="1">
    <citation type="journal article" date="2015" name="Genome Biol.">
        <title>Comparative genomics of Steinernema reveals deeply conserved gene regulatory networks.</title>
        <authorList>
            <person name="Dillman A.R."/>
            <person name="Macchietto M."/>
            <person name="Porter C.F."/>
            <person name="Rogers A."/>
            <person name="Williams B."/>
            <person name="Antoshechkin I."/>
            <person name="Lee M.M."/>
            <person name="Goodwin Z."/>
            <person name="Lu X."/>
            <person name="Lewis E.E."/>
            <person name="Goodrich-Blair H."/>
            <person name="Stock S.P."/>
            <person name="Adams B.J."/>
            <person name="Sternberg P.W."/>
            <person name="Mortazavi A."/>
        </authorList>
    </citation>
    <scope>NUCLEOTIDE SEQUENCE [LARGE SCALE GENOMIC DNA]</scope>
    <source>
        <strain evidence="2 3">ALL</strain>
    </source>
</reference>
<organism evidence="2 3">
    <name type="scientific">Steinernema carpocapsae</name>
    <name type="common">Entomopathogenic nematode</name>
    <dbReference type="NCBI Taxonomy" id="34508"/>
    <lineage>
        <taxon>Eukaryota</taxon>
        <taxon>Metazoa</taxon>
        <taxon>Ecdysozoa</taxon>
        <taxon>Nematoda</taxon>
        <taxon>Chromadorea</taxon>
        <taxon>Rhabditida</taxon>
        <taxon>Tylenchina</taxon>
        <taxon>Panagrolaimomorpha</taxon>
        <taxon>Strongyloidoidea</taxon>
        <taxon>Steinernematidae</taxon>
        <taxon>Steinernema</taxon>
    </lineage>
</organism>
<feature type="compositionally biased region" description="Basic residues" evidence="1">
    <location>
        <begin position="332"/>
        <end position="343"/>
    </location>
</feature>
<feature type="compositionally biased region" description="Polar residues" evidence="1">
    <location>
        <begin position="364"/>
        <end position="373"/>
    </location>
</feature>
<feature type="region of interest" description="Disordered" evidence="1">
    <location>
        <begin position="14"/>
        <end position="46"/>
    </location>
</feature>
<evidence type="ECO:0000313" key="3">
    <source>
        <dbReference type="Proteomes" id="UP000298663"/>
    </source>
</evidence>
<feature type="region of interest" description="Disordered" evidence="1">
    <location>
        <begin position="151"/>
        <end position="180"/>
    </location>
</feature>
<feature type="compositionally biased region" description="Polar residues" evidence="1">
    <location>
        <begin position="18"/>
        <end position="29"/>
    </location>
</feature>
<feature type="compositionally biased region" description="Polar residues" evidence="1">
    <location>
        <begin position="318"/>
        <end position="327"/>
    </location>
</feature>
<feature type="compositionally biased region" description="Basic and acidic residues" evidence="1">
    <location>
        <begin position="99"/>
        <end position="123"/>
    </location>
</feature>
<comment type="caution">
    <text evidence="2">The sequence shown here is derived from an EMBL/GenBank/DDBJ whole genome shotgun (WGS) entry which is preliminary data.</text>
</comment>
<sequence>MCIIKMIKTKLKREQKTAVDSSVQPQSAKTTTTPSPDRTETQTMSFDAKEFVTQVTAKFRKKPTPPVKDTKSVVEMKKGLVDAQKALGRKPNTTIIDRMVEREKVKEKSHKSNGDSTRSRKGDISFVLVGSNRETKSKTVEKKTFKDTSFEDTQYPEKAMKAPKSSNDKTKDSTEGDEELVEDVREVLDEENWMRNDEHIYRTCHDNIRELQKGAHACFVHKNAASMEFITKWDRFASLQAMESREVFTSNVLEIYTFISATETMDDKEKKAILAAVPHKKTLQRPKPTFQDKIQELMKIKQGALNLKVPISEDSYSLNKTMSSAGGPSSRSRSRKSKAKRERKSAEKDHDSKKSRKEAGTTVAGVSTFCSAK</sequence>
<name>A0A4U5LXQ8_STECR</name>